<comment type="caution">
    <text evidence="1">The sequence shown here is derived from an EMBL/GenBank/DDBJ whole genome shotgun (WGS) entry which is preliminary data.</text>
</comment>
<evidence type="ECO:0000313" key="2">
    <source>
        <dbReference type="Proteomes" id="UP001196413"/>
    </source>
</evidence>
<protein>
    <submittedName>
        <fullName evidence="1">Uncharacterized protein</fullName>
    </submittedName>
</protein>
<evidence type="ECO:0000313" key="1">
    <source>
        <dbReference type="EMBL" id="KAJ1364260.1"/>
    </source>
</evidence>
<dbReference type="Proteomes" id="UP001196413">
    <property type="component" value="Unassembled WGS sequence"/>
</dbReference>
<proteinExistence type="predicted"/>
<organism evidence="1 2">
    <name type="scientific">Parelaphostrongylus tenuis</name>
    <name type="common">Meningeal worm</name>
    <dbReference type="NCBI Taxonomy" id="148309"/>
    <lineage>
        <taxon>Eukaryota</taxon>
        <taxon>Metazoa</taxon>
        <taxon>Ecdysozoa</taxon>
        <taxon>Nematoda</taxon>
        <taxon>Chromadorea</taxon>
        <taxon>Rhabditida</taxon>
        <taxon>Rhabditina</taxon>
        <taxon>Rhabditomorpha</taxon>
        <taxon>Strongyloidea</taxon>
        <taxon>Metastrongylidae</taxon>
        <taxon>Parelaphostrongylus</taxon>
    </lineage>
</organism>
<dbReference type="AlphaFoldDB" id="A0AAD5MT85"/>
<dbReference type="EMBL" id="JAHQIW010004907">
    <property type="protein sequence ID" value="KAJ1364260.1"/>
    <property type="molecule type" value="Genomic_DNA"/>
</dbReference>
<accession>A0AAD5MT85</accession>
<gene>
    <name evidence="1" type="ORF">KIN20_024311</name>
</gene>
<keyword evidence="2" id="KW-1185">Reference proteome</keyword>
<name>A0AAD5MT85_PARTN</name>
<sequence>MEGSQLSAKASRRLIGGQMMKDGAIFGWRAPRTAYEERLPAPAPGLLFSGIFAFFHKVTHKRLMNAVKINEDCVRENLVHPILIWKSISDV</sequence>
<reference evidence="1" key="1">
    <citation type="submission" date="2021-06" db="EMBL/GenBank/DDBJ databases">
        <title>Parelaphostrongylus tenuis whole genome reference sequence.</title>
        <authorList>
            <person name="Garwood T.J."/>
            <person name="Larsen P.A."/>
            <person name="Fountain-Jones N.M."/>
            <person name="Garbe J.R."/>
            <person name="Macchietto M.G."/>
            <person name="Kania S.A."/>
            <person name="Gerhold R.W."/>
            <person name="Richards J.E."/>
            <person name="Wolf T.M."/>
        </authorList>
    </citation>
    <scope>NUCLEOTIDE SEQUENCE</scope>
    <source>
        <strain evidence="1">MNPRO001-30</strain>
        <tissue evidence="1">Meninges</tissue>
    </source>
</reference>